<dbReference type="GO" id="GO:0046872">
    <property type="term" value="F:metal ion binding"/>
    <property type="evidence" value="ECO:0007669"/>
    <property type="project" value="UniProtKB-KW"/>
</dbReference>
<evidence type="ECO:0000256" key="9">
    <source>
        <dbReference type="ARBA" id="ARBA00022801"/>
    </source>
</evidence>
<dbReference type="PANTHER" id="PTHR12143">
    <property type="entry name" value="PEPTIDE N-GLYCANASE PNGASE -RELATED"/>
    <property type="match status" value="1"/>
</dbReference>
<dbReference type="EMBL" id="CAXLJL010000001">
    <property type="protein sequence ID" value="CAL5129303.1"/>
    <property type="molecule type" value="Genomic_DNA"/>
</dbReference>
<dbReference type="PRINTS" id="PR00421">
    <property type="entry name" value="THIOREDOXIN"/>
</dbReference>
<comment type="similarity">
    <text evidence="4">Belongs to the transglutaminase-like superfamily. PNGase family.</text>
</comment>
<dbReference type="InterPro" id="IPR050883">
    <property type="entry name" value="PNGase"/>
</dbReference>
<dbReference type="GO" id="GO:0005634">
    <property type="term" value="C:nucleus"/>
    <property type="evidence" value="ECO:0007669"/>
    <property type="project" value="TreeGrafter"/>
</dbReference>
<evidence type="ECO:0000256" key="13">
    <source>
        <dbReference type="SAM" id="MobiDB-lite"/>
    </source>
</evidence>
<dbReference type="InterPro" id="IPR036339">
    <property type="entry name" value="PUB-like_dom_sf"/>
</dbReference>
<dbReference type="GO" id="GO:0006516">
    <property type="term" value="P:glycoprotein catabolic process"/>
    <property type="evidence" value="ECO:0007669"/>
    <property type="project" value="InterPro"/>
</dbReference>
<proteinExistence type="inferred from homology"/>
<dbReference type="Gene3D" id="3.40.30.10">
    <property type="entry name" value="Glutaredoxin"/>
    <property type="match status" value="1"/>
</dbReference>
<dbReference type="InterPro" id="IPR006588">
    <property type="entry name" value="Peptide_N_glycanase_PAW_dom"/>
</dbReference>
<dbReference type="SUPFAM" id="SSF49785">
    <property type="entry name" value="Galactose-binding domain-like"/>
    <property type="match status" value="1"/>
</dbReference>
<comment type="cofactor">
    <cofactor evidence="2">
        <name>Zn(2+)</name>
        <dbReference type="ChEBI" id="CHEBI:29105"/>
    </cofactor>
</comment>
<evidence type="ECO:0000256" key="5">
    <source>
        <dbReference type="ARBA" id="ARBA00012158"/>
    </source>
</evidence>
<dbReference type="InterPro" id="IPR013766">
    <property type="entry name" value="Thioredoxin_domain"/>
</dbReference>
<dbReference type="Gene3D" id="3.10.620.30">
    <property type="match status" value="1"/>
</dbReference>
<keyword evidence="10" id="KW-0862">Zinc</keyword>
<dbReference type="InterPro" id="IPR002931">
    <property type="entry name" value="Transglutaminase-like"/>
</dbReference>
<dbReference type="InterPro" id="IPR017937">
    <property type="entry name" value="Thioredoxin_CS"/>
</dbReference>
<dbReference type="SMART" id="SM00580">
    <property type="entry name" value="PUG"/>
    <property type="match status" value="1"/>
</dbReference>
<dbReference type="Pfam" id="PF00085">
    <property type="entry name" value="Thioredoxin"/>
    <property type="match status" value="1"/>
</dbReference>
<dbReference type="GO" id="GO:0005829">
    <property type="term" value="C:cytosol"/>
    <property type="evidence" value="ECO:0007669"/>
    <property type="project" value="TreeGrafter"/>
</dbReference>
<dbReference type="GO" id="GO:0000224">
    <property type="term" value="F:peptide-N4-(N-acetyl-beta-glucosaminyl)asparagine amidase activity"/>
    <property type="evidence" value="ECO:0007669"/>
    <property type="project" value="UniProtKB-EC"/>
</dbReference>
<dbReference type="Gene3D" id="2.60.120.1020">
    <property type="entry name" value="Peptide N glycanase, PAW domain"/>
    <property type="match status" value="1"/>
</dbReference>
<evidence type="ECO:0000256" key="4">
    <source>
        <dbReference type="ARBA" id="ARBA00009390"/>
    </source>
</evidence>
<comment type="function">
    <text evidence="11">Specifically deglycosylates the denatured form of N-linked glycoproteins in the cytoplasm and assists their proteasome-mediated degradation. Cleaves the beta-aspartyl-glucosamine (GlcNAc) of the glycan and the amide side chain of Asn, converting Asn to Asp. Prefers proteins containing high-mannose over those bearing complex type oligosaccharides. Can recognize misfolded proteins in the endoplasmic reticulum that are exported to the cytosol to be destroyed and deglycosylate them, while it has no activity toward native proteins. Deglycosylation is a prerequisite for subsequent proteasome-mediated degradation of some, but not all, misfolded glycoproteins.</text>
</comment>
<comment type="caution">
    <text evidence="15">The sequence shown here is derived from an EMBL/GenBank/DDBJ whole genome shotgun (WGS) entry which is preliminary data.</text>
</comment>
<dbReference type="PROSITE" id="PS51352">
    <property type="entry name" value="THIOREDOXIN_2"/>
    <property type="match status" value="1"/>
</dbReference>
<dbReference type="AlphaFoldDB" id="A0AAV2SYX7"/>
<dbReference type="EC" id="3.5.1.52" evidence="5"/>
<evidence type="ECO:0000259" key="14">
    <source>
        <dbReference type="PROSITE" id="PS51352"/>
    </source>
</evidence>
<dbReference type="InterPro" id="IPR038680">
    <property type="entry name" value="PAW_sf"/>
</dbReference>
<dbReference type="InterPro" id="IPR018997">
    <property type="entry name" value="PUB_domain"/>
</dbReference>
<reference evidence="15" key="1">
    <citation type="submission" date="2024-06" db="EMBL/GenBank/DDBJ databases">
        <authorList>
            <person name="Liu X."/>
            <person name="Lenzi L."/>
            <person name="Haldenby T S."/>
            <person name="Uol C."/>
        </authorList>
    </citation>
    <scope>NUCLEOTIDE SEQUENCE</scope>
</reference>
<evidence type="ECO:0000313" key="15">
    <source>
        <dbReference type="EMBL" id="CAL5129303.1"/>
    </source>
</evidence>
<feature type="region of interest" description="Disordered" evidence="13">
    <location>
        <begin position="216"/>
        <end position="235"/>
    </location>
</feature>
<evidence type="ECO:0000256" key="7">
    <source>
        <dbReference type="ARBA" id="ARBA00022490"/>
    </source>
</evidence>
<sequence>MGSHPVALESQAEFTRLLEECSLSGKLMLVDFYADWCGPCRAVAPHFRALSEEFSARDVMFVKINSDRCRDLCMNEFVTALPTFKLYKNRECLVTVVGGNIDRLRSLLEKHAINPCVIQMKKFSNEKVRKSAAQALINMLSAIISEPSNADHRRLKLDSPDFKDYILNVPGGMDLLFAAGFEEAECALVLPSSADLGYLKILVEQLKTILSPSAVPTGTAATARPTPTPGPVRVPAGTSTADINRLTLPRRQVAGYLDPEAQAMARSLLPTECLMNRAADKAGCSPDEITPRMFLNELLRWFKGEFFRWADEFKCASCGAKMCNLGTDAPTVQEQLGDASNVELYKCTKDPRHSVYRFPRYNDLKTLMKTRLGRCGEWANCLTLFLVACRRPTNAGRAGGTPWFPFCRYVSDWTDHVWCELWLKDDEIPGLYRWVHCDPGGEVDQPLLYESGWGKRLTYIFAYTVPPACFQSTPARATAAVDIQDVTWRYTRTFSEVCSRRDPQFEPILCNYLTRVHLEANEMWKSKRREIAASYGDSHPFSLGRIIREIASFLIPPRAPTTRLPGRQTGSLEWRRARGELGADDPALQQEFWNTSNGPMRPTEQELKMGLFYLRYNAAMDIYQRGSVALETATSKSTSGPSNSSREMVRTARENGMLGWKSLATRWRNICRKVENDWHMVYLAREEDSAGNQEGLIEWHLDLRNTGYEVGKVSVFGNMICHTPESCAHITLCSLVPEDQKKQSNPTGADAKEEKPYAGKCTRLVPGSVPIFESKDFAGAKFLCLQGRLWTKDHTSVNNPVAWQQAQLFRQKDTDYNIWPLEWKVELVKKSGSS</sequence>
<protein>
    <recommendedName>
        <fullName evidence="6">Peptide-N(4)-(N-acetyl-beta-glucosaminyl)asparagine amidase</fullName>
        <ecNumber evidence="5">3.5.1.52</ecNumber>
    </recommendedName>
    <alternativeName>
        <fullName evidence="12">Peptide:N-glycanase</fullName>
    </alternativeName>
</protein>
<evidence type="ECO:0000313" key="16">
    <source>
        <dbReference type="Proteomes" id="UP001497525"/>
    </source>
</evidence>
<dbReference type="PANTHER" id="PTHR12143:SF19">
    <property type="entry name" value="PEPTIDE-N(4)-(N-ACETYL-BETA-GLUCOSAMINYL)ASPARAGINE AMIDASE"/>
    <property type="match status" value="1"/>
</dbReference>
<feature type="domain" description="Thioredoxin" evidence="14">
    <location>
        <begin position="1"/>
        <end position="113"/>
    </location>
</feature>
<comment type="subcellular location">
    <subcellularLocation>
        <location evidence="3">Cytoplasm</location>
    </subcellularLocation>
</comment>
<dbReference type="InterPro" id="IPR008979">
    <property type="entry name" value="Galactose-bd-like_sf"/>
</dbReference>
<dbReference type="SUPFAM" id="SSF52833">
    <property type="entry name" value="Thioredoxin-like"/>
    <property type="match status" value="1"/>
</dbReference>
<dbReference type="InterPro" id="IPR038765">
    <property type="entry name" value="Papain-like_cys_pep_sf"/>
</dbReference>
<evidence type="ECO:0000256" key="12">
    <source>
        <dbReference type="ARBA" id="ARBA00032901"/>
    </source>
</evidence>
<gene>
    <name evidence="15" type="ORF">CDAUBV1_LOCUS242</name>
</gene>
<dbReference type="CDD" id="cd02947">
    <property type="entry name" value="TRX_family"/>
    <property type="match status" value="1"/>
</dbReference>
<keyword evidence="8" id="KW-0479">Metal-binding</keyword>
<dbReference type="SUPFAM" id="SSF54001">
    <property type="entry name" value="Cysteine proteinases"/>
    <property type="match status" value="1"/>
</dbReference>
<keyword evidence="9" id="KW-0378">Hydrolase</keyword>
<name>A0AAV2SYX7_CALDB</name>
<dbReference type="Pfam" id="PF09409">
    <property type="entry name" value="PUB"/>
    <property type="match status" value="1"/>
</dbReference>
<accession>A0AAV2SYX7</accession>
<dbReference type="CDD" id="cd09212">
    <property type="entry name" value="PUB"/>
    <property type="match status" value="1"/>
</dbReference>
<dbReference type="Gene3D" id="2.20.25.10">
    <property type="match status" value="1"/>
</dbReference>
<evidence type="ECO:0000256" key="3">
    <source>
        <dbReference type="ARBA" id="ARBA00004496"/>
    </source>
</evidence>
<dbReference type="Gene3D" id="1.20.58.2190">
    <property type="match status" value="1"/>
</dbReference>
<dbReference type="SUPFAM" id="SSF143503">
    <property type="entry name" value="PUG domain-like"/>
    <property type="match status" value="1"/>
</dbReference>
<organism evidence="15 16">
    <name type="scientific">Calicophoron daubneyi</name>
    <name type="common">Rumen fluke</name>
    <name type="synonym">Paramphistomum daubneyi</name>
    <dbReference type="NCBI Taxonomy" id="300641"/>
    <lineage>
        <taxon>Eukaryota</taxon>
        <taxon>Metazoa</taxon>
        <taxon>Spiralia</taxon>
        <taxon>Lophotrochozoa</taxon>
        <taxon>Platyhelminthes</taxon>
        <taxon>Trematoda</taxon>
        <taxon>Digenea</taxon>
        <taxon>Plagiorchiida</taxon>
        <taxon>Pronocephalata</taxon>
        <taxon>Paramphistomoidea</taxon>
        <taxon>Paramphistomidae</taxon>
        <taxon>Calicophoron</taxon>
    </lineage>
</organism>
<evidence type="ECO:0000256" key="11">
    <source>
        <dbReference type="ARBA" id="ARBA00024870"/>
    </source>
</evidence>
<evidence type="ECO:0000256" key="1">
    <source>
        <dbReference type="ARBA" id="ARBA00001650"/>
    </source>
</evidence>
<dbReference type="Pfam" id="PF01841">
    <property type="entry name" value="Transglut_core"/>
    <property type="match status" value="1"/>
</dbReference>
<keyword evidence="7" id="KW-0963">Cytoplasm</keyword>
<comment type="catalytic activity">
    <reaction evidence="1">
        <text>Hydrolysis of an N(4)-(acetyl-beta-D-glucosaminyl)asparagine residue in which the glucosamine residue may be further glycosylated, to yield a (substituted) N-acetyl-beta-D-glucosaminylamine and a peptide containing an aspartate residue.</text>
        <dbReference type="EC" id="3.5.1.52"/>
    </reaction>
</comment>
<dbReference type="Pfam" id="PF04721">
    <property type="entry name" value="PAW"/>
    <property type="match status" value="1"/>
</dbReference>
<evidence type="ECO:0000256" key="8">
    <source>
        <dbReference type="ARBA" id="ARBA00022723"/>
    </source>
</evidence>
<dbReference type="PROSITE" id="PS00194">
    <property type="entry name" value="THIOREDOXIN_1"/>
    <property type="match status" value="1"/>
</dbReference>
<evidence type="ECO:0000256" key="2">
    <source>
        <dbReference type="ARBA" id="ARBA00001947"/>
    </source>
</evidence>
<evidence type="ECO:0000256" key="10">
    <source>
        <dbReference type="ARBA" id="ARBA00022833"/>
    </source>
</evidence>
<feature type="compositionally biased region" description="Low complexity" evidence="13">
    <location>
        <begin position="216"/>
        <end position="225"/>
    </location>
</feature>
<dbReference type="Proteomes" id="UP001497525">
    <property type="component" value="Unassembled WGS sequence"/>
</dbReference>
<dbReference type="InterPro" id="IPR036249">
    <property type="entry name" value="Thioredoxin-like_sf"/>
</dbReference>
<evidence type="ECO:0000256" key="6">
    <source>
        <dbReference type="ARBA" id="ARBA00018546"/>
    </source>
</evidence>